<proteinExistence type="predicted"/>
<gene>
    <name evidence="1" type="ORF">APZ42_009946</name>
</gene>
<dbReference type="AlphaFoldDB" id="A0A162CXY3"/>
<comment type="caution">
    <text evidence="1">The sequence shown here is derived from an EMBL/GenBank/DDBJ whole genome shotgun (WGS) entry which is preliminary data.</text>
</comment>
<protein>
    <submittedName>
        <fullName evidence="1">Uncharacterized protein</fullName>
    </submittedName>
</protein>
<sequence length="66" mass="6943">MNGLGSGENSDVARNGLRTKSFRVFLVPGSGFVSAVRSTRVVASHCAWKEAGAAFLQAGRNSPQSF</sequence>
<dbReference type="Proteomes" id="UP000076858">
    <property type="component" value="Unassembled WGS sequence"/>
</dbReference>
<organism evidence="1 2">
    <name type="scientific">Daphnia magna</name>
    <dbReference type="NCBI Taxonomy" id="35525"/>
    <lineage>
        <taxon>Eukaryota</taxon>
        <taxon>Metazoa</taxon>
        <taxon>Ecdysozoa</taxon>
        <taxon>Arthropoda</taxon>
        <taxon>Crustacea</taxon>
        <taxon>Branchiopoda</taxon>
        <taxon>Diplostraca</taxon>
        <taxon>Cladocera</taxon>
        <taxon>Anomopoda</taxon>
        <taxon>Daphniidae</taxon>
        <taxon>Daphnia</taxon>
    </lineage>
</organism>
<dbReference type="EMBL" id="LRGB01026536">
    <property type="protein sequence ID" value="KZR95974.1"/>
    <property type="molecule type" value="Genomic_DNA"/>
</dbReference>
<name>A0A162CXY3_9CRUS</name>
<accession>A0A162CXY3</accession>
<evidence type="ECO:0000313" key="1">
    <source>
        <dbReference type="EMBL" id="KZR95974.1"/>
    </source>
</evidence>
<evidence type="ECO:0000313" key="2">
    <source>
        <dbReference type="Proteomes" id="UP000076858"/>
    </source>
</evidence>
<reference evidence="1 2" key="1">
    <citation type="submission" date="2016-03" db="EMBL/GenBank/DDBJ databases">
        <title>EvidentialGene: Evidence-directed Construction of Genes on Genomes.</title>
        <authorList>
            <person name="Gilbert D.G."/>
            <person name="Choi J.-H."/>
            <person name="Mockaitis K."/>
            <person name="Colbourne J."/>
            <person name="Pfrender M."/>
        </authorList>
    </citation>
    <scope>NUCLEOTIDE SEQUENCE [LARGE SCALE GENOMIC DNA]</scope>
    <source>
        <strain evidence="1 2">Xinb3</strain>
        <tissue evidence="1">Complete organism</tissue>
    </source>
</reference>
<keyword evidence="2" id="KW-1185">Reference proteome</keyword>